<protein>
    <submittedName>
        <fullName evidence="1">Uncharacterized protein</fullName>
    </submittedName>
</protein>
<reference evidence="1" key="1">
    <citation type="submission" date="2014-11" db="EMBL/GenBank/DDBJ databases">
        <authorList>
            <person name="Amaro Gonzalez C."/>
        </authorList>
    </citation>
    <scope>NUCLEOTIDE SEQUENCE</scope>
</reference>
<name>A0A0E9TWR6_ANGAN</name>
<proteinExistence type="predicted"/>
<dbReference type="EMBL" id="GBXM01051232">
    <property type="protein sequence ID" value="JAH57345.1"/>
    <property type="molecule type" value="Transcribed_RNA"/>
</dbReference>
<evidence type="ECO:0000313" key="1">
    <source>
        <dbReference type="EMBL" id="JAH57345.1"/>
    </source>
</evidence>
<accession>A0A0E9TWR6</accession>
<reference evidence="1" key="2">
    <citation type="journal article" date="2015" name="Fish Shellfish Immunol.">
        <title>Early steps in the European eel (Anguilla anguilla)-Vibrio vulnificus interaction in the gills: Role of the RtxA13 toxin.</title>
        <authorList>
            <person name="Callol A."/>
            <person name="Pajuelo D."/>
            <person name="Ebbesson L."/>
            <person name="Teles M."/>
            <person name="MacKenzie S."/>
            <person name="Amaro C."/>
        </authorList>
    </citation>
    <scope>NUCLEOTIDE SEQUENCE</scope>
</reference>
<dbReference type="AlphaFoldDB" id="A0A0E9TWR6"/>
<organism evidence="1">
    <name type="scientific">Anguilla anguilla</name>
    <name type="common">European freshwater eel</name>
    <name type="synonym">Muraena anguilla</name>
    <dbReference type="NCBI Taxonomy" id="7936"/>
    <lineage>
        <taxon>Eukaryota</taxon>
        <taxon>Metazoa</taxon>
        <taxon>Chordata</taxon>
        <taxon>Craniata</taxon>
        <taxon>Vertebrata</taxon>
        <taxon>Euteleostomi</taxon>
        <taxon>Actinopterygii</taxon>
        <taxon>Neopterygii</taxon>
        <taxon>Teleostei</taxon>
        <taxon>Anguilliformes</taxon>
        <taxon>Anguillidae</taxon>
        <taxon>Anguilla</taxon>
    </lineage>
</organism>
<sequence>MHFILHTLSETDERQHMACKLAQGWGKESFKYHVPFFFASNNGIPYVGFHLIHRCSIHYSG</sequence>